<comment type="caution">
    <text evidence="2">The sequence shown here is derived from an EMBL/GenBank/DDBJ whole genome shotgun (WGS) entry which is preliminary data.</text>
</comment>
<keyword evidence="1" id="KW-0732">Signal</keyword>
<dbReference type="EMBL" id="LJZR01000011">
    <property type="protein sequence ID" value="KPQ35563.1"/>
    <property type="molecule type" value="Genomic_DNA"/>
</dbReference>
<evidence type="ECO:0000313" key="2">
    <source>
        <dbReference type="EMBL" id="KPQ35563.1"/>
    </source>
</evidence>
<feature type="signal peptide" evidence="1">
    <location>
        <begin position="1"/>
        <end position="23"/>
    </location>
</feature>
<dbReference type="AlphaFoldDB" id="A0A0P7YYZ5"/>
<name>A0A0P7YYZ5_9CYAN</name>
<reference evidence="2 3" key="1">
    <citation type="submission" date="2015-09" db="EMBL/GenBank/DDBJ databases">
        <title>Identification and resolution of microdiversity through metagenomic sequencing of parallel consortia.</title>
        <authorList>
            <person name="Nelson W.C."/>
            <person name="Romine M.F."/>
            <person name="Lindemann S.R."/>
        </authorList>
    </citation>
    <scope>NUCLEOTIDE SEQUENCE [LARGE SCALE GENOMIC DNA]</scope>
    <source>
        <strain evidence="2">Ana</strain>
    </source>
</reference>
<accession>A0A0P7YYZ5</accession>
<evidence type="ECO:0000313" key="3">
    <source>
        <dbReference type="Proteomes" id="UP000050465"/>
    </source>
</evidence>
<dbReference type="Proteomes" id="UP000050465">
    <property type="component" value="Unassembled WGS sequence"/>
</dbReference>
<evidence type="ECO:0008006" key="4">
    <source>
        <dbReference type="Google" id="ProtNLM"/>
    </source>
</evidence>
<protein>
    <recommendedName>
        <fullName evidence="4">DUF732 domain-containing protein</fullName>
    </recommendedName>
</protein>
<organism evidence="2 3">
    <name type="scientific">Phormidesmis priestleyi Ana</name>
    <dbReference type="NCBI Taxonomy" id="1666911"/>
    <lineage>
        <taxon>Bacteria</taxon>
        <taxon>Bacillati</taxon>
        <taxon>Cyanobacteriota</taxon>
        <taxon>Cyanophyceae</taxon>
        <taxon>Leptolyngbyales</taxon>
        <taxon>Leptolyngbyaceae</taxon>
        <taxon>Phormidesmis</taxon>
    </lineage>
</organism>
<proteinExistence type="predicted"/>
<feature type="chain" id="PRO_5006146791" description="DUF732 domain-containing protein" evidence="1">
    <location>
        <begin position="24"/>
        <end position="137"/>
    </location>
</feature>
<sequence>MKRLKLSALLGAFACVLPTAAMAQTTSADNAYLTDLYSFLQRKDNTTYRMATQAMNPEDSVWAARMFCQTFSSGVSPADAYSVYTNAAVNEAATYGEYFTEEVAYAIGLYGEAVMNLGAAHYCPQYQPQVEQALRTL</sequence>
<evidence type="ECO:0000256" key="1">
    <source>
        <dbReference type="SAM" id="SignalP"/>
    </source>
</evidence>
<gene>
    <name evidence="2" type="ORF">HLUCCA11_09945</name>
</gene>